<evidence type="ECO:0000256" key="5">
    <source>
        <dbReference type="ARBA" id="ARBA00023242"/>
    </source>
</evidence>
<dbReference type="GeneID" id="24922033"/>
<reference evidence="8" key="1">
    <citation type="submission" date="2010-02" db="EMBL/GenBank/DDBJ databases">
        <title>Sequencing and annotation of the Blastocystis hominis genome.</title>
        <authorList>
            <person name="Wincker P."/>
        </authorList>
    </citation>
    <scope>NUCLEOTIDE SEQUENCE</scope>
    <source>
        <strain evidence="8">Singapore isolate B</strain>
    </source>
</reference>
<protein>
    <recommendedName>
        <fullName evidence="7">Condensin complex subunit 1 C-terminal domain-containing protein</fullName>
    </recommendedName>
</protein>
<dbReference type="EMBL" id="FN668691">
    <property type="protein sequence ID" value="CBK25452.2"/>
    <property type="molecule type" value="Genomic_DNA"/>
</dbReference>
<sequence length="208" mass="24637">MIITIGDLCYRFPNLLEQWTSRIYGVLRDESELVRSNALSVISHLILNDMIRVKGQISYLVVLLEDPSKHIQGLARVFFMEWGKRGSNPVYNVLPECISSLLEMSEVDYEKFTRLIKFLLRFVDKEKQQDQLVDKLLQRFQFTTDPYKWKCLAFCLSALPITSNTCEKYLLHRRYLKDPLHNREVYEIVEQIITKVRLWIDLVWLMGS</sequence>
<dbReference type="PANTHER" id="PTHR14222">
    <property type="entry name" value="CONDENSIN"/>
    <property type="match status" value="1"/>
</dbReference>
<gene>
    <name evidence="8" type="ORF">GSBLH_T00005050001</name>
</gene>
<keyword evidence="9" id="KW-1185">Reference proteome</keyword>
<name>D8MBL3_BLAHO</name>
<dbReference type="InParanoid" id="D8MBL3"/>
<organism evidence="8">
    <name type="scientific">Blastocystis hominis</name>
    <dbReference type="NCBI Taxonomy" id="12968"/>
    <lineage>
        <taxon>Eukaryota</taxon>
        <taxon>Sar</taxon>
        <taxon>Stramenopiles</taxon>
        <taxon>Bigyra</taxon>
        <taxon>Opalozoa</taxon>
        <taxon>Opalinata</taxon>
        <taxon>Blastocystidae</taxon>
        <taxon>Blastocystis</taxon>
    </lineage>
</organism>
<evidence type="ECO:0000256" key="1">
    <source>
        <dbReference type="ARBA" id="ARBA00004123"/>
    </source>
</evidence>
<dbReference type="GO" id="GO:0010032">
    <property type="term" value="P:meiotic chromosome condensation"/>
    <property type="evidence" value="ECO:0007669"/>
    <property type="project" value="TreeGrafter"/>
</dbReference>
<dbReference type="RefSeq" id="XP_012899500.1">
    <property type="nucleotide sequence ID" value="XM_013044046.1"/>
</dbReference>
<dbReference type="InterPro" id="IPR016024">
    <property type="entry name" value="ARM-type_fold"/>
</dbReference>
<evidence type="ECO:0000313" key="9">
    <source>
        <dbReference type="Proteomes" id="UP000008312"/>
    </source>
</evidence>
<keyword evidence="2" id="KW-0132">Cell division</keyword>
<dbReference type="Proteomes" id="UP000008312">
    <property type="component" value="Unassembled WGS sequence"/>
</dbReference>
<evidence type="ECO:0000259" key="7">
    <source>
        <dbReference type="Pfam" id="PF12717"/>
    </source>
</evidence>
<evidence type="ECO:0000256" key="6">
    <source>
        <dbReference type="ARBA" id="ARBA00023306"/>
    </source>
</evidence>
<dbReference type="GO" id="GO:0000796">
    <property type="term" value="C:condensin complex"/>
    <property type="evidence" value="ECO:0007669"/>
    <property type="project" value="TreeGrafter"/>
</dbReference>
<dbReference type="GO" id="GO:0000779">
    <property type="term" value="C:condensed chromosome, centromeric region"/>
    <property type="evidence" value="ECO:0007669"/>
    <property type="project" value="TreeGrafter"/>
</dbReference>
<dbReference type="InterPro" id="IPR032682">
    <property type="entry name" value="Cnd1_C"/>
</dbReference>
<keyword evidence="6" id="KW-0131">Cell cycle</keyword>
<evidence type="ECO:0000256" key="2">
    <source>
        <dbReference type="ARBA" id="ARBA00022618"/>
    </source>
</evidence>
<dbReference type="Gene3D" id="1.25.10.10">
    <property type="entry name" value="Leucine-rich Repeat Variant"/>
    <property type="match status" value="1"/>
</dbReference>
<dbReference type="PANTHER" id="PTHR14222:SF2">
    <property type="entry name" value="CONDENSIN COMPLEX SUBUNIT 1"/>
    <property type="match status" value="1"/>
</dbReference>
<proteinExistence type="predicted"/>
<dbReference type="InterPro" id="IPR011989">
    <property type="entry name" value="ARM-like"/>
</dbReference>
<keyword evidence="4" id="KW-0226">DNA condensation</keyword>
<dbReference type="AlphaFoldDB" id="D8MBL3"/>
<accession>D8MBL3</accession>
<keyword evidence="3" id="KW-0498">Mitosis</keyword>
<dbReference type="GO" id="GO:0042393">
    <property type="term" value="F:histone binding"/>
    <property type="evidence" value="ECO:0007669"/>
    <property type="project" value="TreeGrafter"/>
</dbReference>
<dbReference type="GO" id="GO:0007076">
    <property type="term" value="P:mitotic chromosome condensation"/>
    <property type="evidence" value="ECO:0007669"/>
    <property type="project" value="InterPro"/>
</dbReference>
<keyword evidence="5" id="KW-0539">Nucleus</keyword>
<evidence type="ECO:0000256" key="4">
    <source>
        <dbReference type="ARBA" id="ARBA00023067"/>
    </source>
</evidence>
<evidence type="ECO:0000313" key="8">
    <source>
        <dbReference type="EMBL" id="CBK25452.2"/>
    </source>
</evidence>
<dbReference type="Pfam" id="PF12717">
    <property type="entry name" value="Cnd1"/>
    <property type="match status" value="1"/>
</dbReference>
<dbReference type="SUPFAM" id="SSF48371">
    <property type="entry name" value="ARM repeat"/>
    <property type="match status" value="1"/>
</dbReference>
<dbReference type="GO" id="GO:0051301">
    <property type="term" value="P:cell division"/>
    <property type="evidence" value="ECO:0007669"/>
    <property type="project" value="UniProtKB-KW"/>
</dbReference>
<comment type="subcellular location">
    <subcellularLocation>
        <location evidence="1">Nucleus</location>
    </subcellularLocation>
</comment>
<dbReference type="OrthoDB" id="436262at2759"/>
<dbReference type="GO" id="GO:0005634">
    <property type="term" value="C:nucleus"/>
    <property type="evidence" value="ECO:0007669"/>
    <property type="project" value="UniProtKB-SubCell"/>
</dbReference>
<dbReference type="InterPro" id="IPR026971">
    <property type="entry name" value="CND1/NCAPD3"/>
</dbReference>
<evidence type="ECO:0000256" key="3">
    <source>
        <dbReference type="ARBA" id="ARBA00022776"/>
    </source>
</evidence>
<feature type="domain" description="Condensin complex subunit 1 C-terminal" evidence="7">
    <location>
        <begin position="2"/>
        <end position="157"/>
    </location>
</feature>